<comment type="caution">
    <text evidence="1">The sequence shown here is derived from an EMBL/GenBank/DDBJ whole genome shotgun (WGS) entry which is preliminary data.</text>
</comment>
<sequence>MAHIRTQIDLLTKHIVAKSEKGYNSGNAGQNYARDGQYVGHQIEIKETGKTQMGIGMIAVVVMCPQAIETG</sequence>
<evidence type="ECO:0000313" key="2">
    <source>
        <dbReference type="Proteomes" id="UP000826656"/>
    </source>
</evidence>
<organism evidence="1 2">
    <name type="scientific">Solanum tuberosum</name>
    <name type="common">Potato</name>
    <dbReference type="NCBI Taxonomy" id="4113"/>
    <lineage>
        <taxon>Eukaryota</taxon>
        <taxon>Viridiplantae</taxon>
        <taxon>Streptophyta</taxon>
        <taxon>Embryophyta</taxon>
        <taxon>Tracheophyta</taxon>
        <taxon>Spermatophyta</taxon>
        <taxon>Magnoliopsida</taxon>
        <taxon>eudicotyledons</taxon>
        <taxon>Gunneridae</taxon>
        <taxon>Pentapetalae</taxon>
        <taxon>asterids</taxon>
        <taxon>lamiids</taxon>
        <taxon>Solanales</taxon>
        <taxon>Solanaceae</taxon>
        <taxon>Solanoideae</taxon>
        <taxon>Solaneae</taxon>
        <taxon>Solanum</taxon>
    </lineage>
</organism>
<proteinExistence type="predicted"/>
<dbReference type="EMBL" id="JAIVGD010000023">
    <property type="protein sequence ID" value="KAH0743087.1"/>
    <property type="molecule type" value="Genomic_DNA"/>
</dbReference>
<evidence type="ECO:0000313" key="1">
    <source>
        <dbReference type="EMBL" id="KAH0743087.1"/>
    </source>
</evidence>
<name>A0ABQ7U9Y5_SOLTU</name>
<accession>A0ABQ7U9Y5</accession>
<dbReference type="Proteomes" id="UP000826656">
    <property type="component" value="Unassembled WGS sequence"/>
</dbReference>
<reference evidence="1 2" key="1">
    <citation type="journal article" date="2021" name="bioRxiv">
        <title>Chromosome-scale and haplotype-resolved genome assembly of a tetraploid potato cultivar.</title>
        <authorList>
            <person name="Sun H."/>
            <person name="Jiao W.-B."/>
            <person name="Krause K."/>
            <person name="Campoy J.A."/>
            <person name="Goel M."/>
            <person name="Folz-Donahue K."/>
            <person name="Kukat C."/>
            <person name="Huettel B."/>
            <person name="Schneeberger K."/>
        </authorList>
    </citation>
    <scope>NUCLEOTIDE SEQUENCE [LARGE SCALE GENOMIC DNA]</scope>
    <source>
        <strain evidence="1">SolTubOtavaFocal</strain>
        <tissue evidence="1">Leaves</tissue>
    </source>
</reference>
<gene>
    <name evidence="1" type="ORF">KY290_031080</name>
</gene>
<protein>
    <submittedName>
        <fullName evidence="1">Uncharacterized protein</fullName>
    </submittedName>
</protein>
<keyword evidence="2" id="KW-1185">Reference proteome</keyword>